<dbReference type="SMART" id="SM00530">
    <property type="entry name" value="HTH_XRE"/>
    <property type="match status" value="1"/>
</dbReference>
<comment type="caution">
    <text evidence="3">The sequence shown here is derived from an EMBL/GenBank/DDBJ whole genome shotgun (WGS) entry which is preliminary data.</text>
</comment>
<feature type="domain" description="HTH cro/C1-type" evidence="2">
    <location>
        <begin position="28"/>
        <end position="86"/>
    </location>
</feature>
<organism evidence="3 4">
    <name type="scientific">Mesorhizobium calcicola</name>
    <dbReference type="NCBI Taxonomy" id="1300310"/>
    <lineage>
        <taxon>Bacteria</taxon>
        <taxon>Pseudomonadati</taxon>
        <taxon>Pseudomonadota</taxon>
        <taxon>Alphaproteobacteria</taxon>
        <taxon>Hyphomicrobiales</taxon>
        <taxon>Phyllobacteriaceae</taxon>
        <taxon>Mesorhizobium</taxon>
    </lineage>
</organism>
<dbReference type="InterPro" id="IPR010982">
    <property type="entry name" value="Lambda_DNA-bd_dom_sf"/>
</dbReference>
<evidence type="ECO:0000313" key="3">
    <source>
        <dbReference type="EMBL" id="MFD2053038.1"/>
    </source>
</evidence>
<dbReference type="Pfam" id="PF01381">
    <property type="entry name" value="HTH_3"/>
    <property type="match status" value="1"/>
</dbReference>
<gene>
    <name evidence="3" type="ORF">ACFSQT_07895</name>
</gene>
<reference evidence="4" key="1">
    <citation type="journal article" date="2019" name="Int. J. Syst. Evol. Microbiol.">
        <title>The Global Catalogue of Microorganisms (GCM) 10K type strain sequencing project: providing services to taxonomists for standard genome sequencing and annotation.</title>
        <authorList>
            <consortium name="The Broad Institute Genomics Platform"/>
            <consortium name="The Broad Institute Genome Sequencing Center for Infectious Disease"/>
            <person name="Wu L."/>
            <person name="Ma J."/>
        </authorList>
    </citation>
    <scope>NUCLEOTIDE SEQUENCE [LARGE SCALE GENOMIC DNA]</scope>
    <source>
        <strain evidence="4">CGMCC 1.16226</strain>
    </source>
</reference>
<accession>A0ABW4WAL2</accession>
<dbReference type="Gene3D" id="1.10.260.40">
    <property type="entry name" value="lambda repressor-like DNA-binding domains"/>
    <property type="match status" value="1"/>
</dbReference>
<dbReference type="Proteomes" id="UP001597349">
    <property type="component" value="Unassembled WGS sequence"/>
</dbReference>
<dbReference type="PROSITE" id="PS50943">
    <property type="entry name" value="HTH_CROC1"/>
    <property type="match status" value="1"/>
</dbReference>
<sequence>MLPEPSAQSAVGRQEVREVRNLTAEQSRAARALLSWSRVRLGAKSNLSEATISDFENGVRKPQPRNVAAMLRAFEGAGIVFPAEGSPSLARPDLASRSASGKATISE</sequence>
<evidence type="ECO:0000313" key="4">
    <source>
        <dbReference type="Proteomes" id="UP001597349"/>
    </source>
</evidence>
<feature type="region of interest" description="Disordered" evidence="1">
    <location>
        <begin position="84"/>
        <end position="107"/>
    </location>
</feature>
<evidence type="ECO:0000256" key="1">
    <source>
        <dbReference type="SAM" id="MobiDB-lite"/>
    </source>
</evidence>
<proteinExistence type="predicted"/>
<dbReference type="EMBL" id="JBHUGY010000015">
    <property type="protein sequence ID" value="MFD2053038.1"/>
    <property type="molecule type" value="Genomic_DNA"/>
</dbReference>
<dbReference type="SUPFAM" id="SSF47413">
    <property type="entry name" value="lambda repressor-like DNA-binding domains"/>
    <property type="match status" value="1"/>
</dbReference>
<protein>
    <submittedName>
        <fullName evidence="3">Helix-turn-helix domain-containing protein</fullName>
    </submittedName>
</protein>
<dbReference type="CDD" id="cd00093">
    <property type="entry name" value="HTH_XRE"/>
    <property type="match status" value="1"/>
</dbReference>
<evidence type="ECO:0000259" key="2">
    <source>
        <dbReference type="PROSITE" id="PS50943"/>
    </source>
</evidence>
<feature type="compositionally biased region" description="Polar residues" evidence="1">
    <location>
        <begin position="97"/>
        <end position="107"/>
    </location>
</feature>
<name>A0ABW4WAL2_9HYPH</name>
<keyword evidence="4" id="KW-1185">Reference proteome</keyword>
<dbReference type="RefSeq" id="WP_379018016.1">
    <property type="nucleotide sequence ID" value="NZ_JBHUGY010000015.1"/>
</dbReference>
<dbReference type="InterPro" id="IPR001387">
    <property type="entry name" value="Cro/C1-type_HTH"/>
</dbReference>